<dbReference type="PANTHER" id="PTHR43720:SF2">
    <property type="entry name" value="2-AMINOMUCONIC SEMIALDEHYDE DEHYDROGENASE"/>
    <property type="match status" value="1"/>
</dbReference>
<dbReference type="FunFam" id="3.40.309.10:FF:000012">
    <property type="entry name" value="Betaine aldehyde dehydrogenase"/>
    <property type="match status" value="1"/>
</dbReference>
<feature type="domain" description="Aldehyde dehydrogenase" evidence="4">
    <location>
        <begin position="28"/>
        <end position="491"/>
    </location>
</feature>
<dbReference type="InterPro" id="IPR016160">
    <property type="entry name" value="Ald_DH_CS_CYS"/>
</dbReference>
<evidence type="ECO:0000259" key="4">
    <source>
        <dbReference type="Pfam" id="PF00171"/>
    </source>
</evidence>
<dbReference type="PROSITE" id="PS00070">
    <property type="entry name" value="ALDEHYDE_DEHYDR_CYS"/>
    <property type="match status" value="1"/>
</dbReference>
<dbReference type="EMBL" id="CP060714">
    <property type="protein sequence ID" value="QNN57272.1"/>
    <property type="molecule type" value="Genomic_DNA"/>
</dbReference>
<dbReference type="AlphaFoldDB" id="A0A7G9RNU7"/>
<dbReference type="Gene3D" id="3.40.605.10">
    <property type="entry name" value="Aldehyde Dehydrogenase, Chain A, domain 1"/>
    <property type="match status" value="1"/>
</dbReference>
<dbReference type="InterPro" id="IPR016161">
    <property type="entry name" value="Ald_DH/histidinol_DH"/>
</dbReference>
<keyword evidence="3" id="KW-0520">NAD</keyword>
<dbReference type="SUPFAM" id="SSF53720">
    <property type="entry name" value="ALDH-like"/>
    <property type="match status" value="1"/>
</dbReference>
<keyword evidence="6" id="KW-1185">Reference proteome</keyword>
<evidence type="ECO:0000256" key="2">
    <source>
        <dbReference type="ARBA" id="ARBA00023002"/>
    </source>
</evidence>
<evidence type="ECO:0000256" key="3">
    <source>
        <dbReference type="ARBA" id="ARBA00023027"/>
    </source>
</evidence>
<reference evidence="5 6" key="1">
    <citation type="submission" date="2020-08" db="EMBL/GenBank/DDBJ databases">
        <title>Genome sequence of Diaphorobacter ruginosibacter DSM 27467T.</title>
        <authorList>
            <person name="Hyun D.-W."/>
            <person name="Bae J.-W."/>
        </authorList>
    </citation>
    <scope>NUCLEOTIDE SEQUENCE [LARGE SCALE GENOMIC DNA]</scope>
    <source>
        <strain evidence="5 6">DSM 27467</strain>
    </source>
</reference>
<evidence type="ECO:0000256" key="1">
    <source>
        <dbReference type="ARBA" id="ARBA00009986"/>
    </source>
</evidence>
<protein>
    <submittedName>
        <fullName evidence="5">2-hydroxymuconic semialdehyde dehydrogenase</fullName>
        <ecNumber evidence="5">1.2.1.85</ecNumber>
    </submittedName>
</protein>
<dbReference type="InterPro" id="IPR016163">
    <property type="entry name" value="Ald_DH_C"/>
</dbReference>
<dbReference type="Proteomes" id="UP000515811">
    <property type="component" value="Chromosome"/>
</dbReference>
<keyword evidence="2 5" id="KW-0560">Oxidoreductase</keyword>
<dbReference type="NCBIfam" id="TIGR03216">
    <property type="entry name" value="OH_muco_semi_DH"/>
    <property type="match status" value="1"/>
</dbReference>
<dbReference type="CDD" id="cd07093">
    <property type="entry name" value="ALDH_F8_HMSADH"/>
    <property type="match status" value="1"/>
</dbReference>
<dbReference type="InterPro" id="IPR017628">
    <property type="entry name" value="OHmuconic_semiald_DH"/>
</dbReference>
<organism evidence="5 6">
    <name type="scientific">Diaphorobacter ruginosibacter</name>
    <dbReference type="NCBI Taxonomy" id="1715720"/>
    <lineage>
        <taxon>Bacteria</taxon>
        <taxon>Pseudomonadati</taxon>
        <taxon>Pseudomonadota</taxon>
        <taxon>Betaproteobacteria</taxon>
        <taxon>Burkholderiales</taxon>
        <taxon>Comamonadaceae</taxon>
        <taxon>Diaphorobacter</taxon>
    </lineage>
</organism>
<sequence>MTQAPRFGLPRTLASLRNYVDGQFVETGKTFDNVSPLDGTLLAKVHEADAALVDRAVKAARKALNGPWGAMSVQERAQLLYKVADVIERRFDEFVAAEVADTGRPIAQARALDIYRGMANLRTFADLGKVANGEYFETRLANGQDLMNYTVRKPLGVVASICPWNLPLLSMTWKAGPALICGNTMVVKPSEETPSSATLLAEAFDEAGVPPGVFNLVHGFGPGSAGEAMTQHPGVDAVTFTGESRTGAAIMKAVADGVKDISFELGGKNGAIVFEDCDFDKAVDGIVKSSFTNSGQVCLCSERVFVQRSIFDRFVAALKARTEALSIGWPDEEGVFMGSLISHEHRDKVLSYYRLAVEEGATVVTGGGVPKFGDARDNGAFVQPTIWTGLPDTARCMREEVFGPVCHLSPFDTEEEVIARVNDTAYGLAGCVWTTNLSRAHRVSRQFHAGIVWINTWFSRDLRTPFGGSKLSGIGREGGRYSLDFYSETTNICVAI</sequence>
<dbReference type="InterPro" id="IPR016162">
    <property type="entry name" value="Ald_DH_N"/>
</dbReference>
<dbReference type="EC" id="1.2.1.85" evidence="5"/>
<accession>A0A7G9RNU7</accession>
<dbReference type="FunFam" id="3.40.605.10:FF:000001">
    <property type="entry name" value="Aldehyde dehydrogenase 1"/>
    <property type="match status" value="1"/>
</dbReference>
<dbReference type="RefSeq" id="WP_187597537.1">
    <property type="nucleotide sequence ID" value="NZ_CP060714.1"/>
</dbReference>
<gene>
    <name evidence="5" type="ORF">H9K76_22935</name>
</gene>
<evidence type="ECO:0000313" key="5">
    <source>
        <dbReference type="EMBL" id="QNN57272.1"/>
    </source>
</evidence>
<name>A0A7G9RNU7_9BURK</name>
<dbReference type="KEGG" id="drg:H9K76_22935"/>
<dbReference type="PANTHER" id="PTHR43720">
    <property type="entry name" value="2-AMINOMUCONIC SEMIALDEHYDE DEHYDROGENASE"/>
    <property type="match status" value="1"/>
</dbReference>
<comment type="similarity">
    <text evidence="1">Belongs to the aldehyde dehydrogenase family.</text>
</comment>
<dbReference type="InterPro" id="IPR015590">
    <property type="entry name" value="Aldehyde_DH_dom"/>
</dbReference>
<dbReference type="Pfam" id="PF00171">
    <property type="entry name" value="Aldedh"/>
    <property type="match status" value="1"/>
</dbReference>
<proteinExistence type="inferred from homology"/>
<evidence type="ECO:0000313" key="6">
    <source>
        <dbReference type="Proteomes" id="UP000515811"/>
    </source>
</evidence>
<dbReference type="GO" id="GO:0004030">
    <property type="term" value="F:aldehyde dehydrogenase [NAD(P)+] activity"/>
    <property type="evidence" value="ECO:0007669"/>
    <property type="project" value="UniProtKB-ARBA"/>
</dbReference>
<dbReference type="Gene3D" id="3.40.309.10">
    <property type="entry name" value="Aldehyde Dehydrogenase, Chain A, domain 2"/>
    <property type="match status" value="1"/>
</dbReference>